<proteinExistence type="predicted"/>
<evidence type="ECO:0000313" key="2">
    <source>
        <dbReference type="Proteomes" id="UP000470022"/>
    </source>
</evidence>
<organism evidence="1 2">
    <name type="scientific">Acidithiobacillus ferrianus</name>
    <dbReference type="NCBI Taxonomy" id="2678518"/>
    <lineage>
        <taxon>Bacteria</taxon>
        <taxon>Pseudomonadati</taxon>
        <taxon>Pseudomonadota</taxon>
        <taxon>Acidithiobacillia</taxon>
        <taxon>Acidithiobacillales</taxon>
        <taxon>Acidithiobacillaceae</taxon>
        <taxon>Acidithiobacillus</taxon>
    </lineage>
</organism>
<sequence>MTKSNGNASDPQCKLAAALPPDEPEAGSSRRPESIPPRTLLAQVLDRENLRRALKQVRRNKGAPGIDGMSVDELPEYLKQHWPGIRAQQCAKRGTPASRRMGRGGRRRRRH</sequence>
<keyword evidence="2" id="KW-1185">Reference proteome</keyword>
<gene>
    <name evidence="1" type="ORF">GL267_014475</name>
</gene>
<dbReference type="Proteomes" id="UP000470022">
    <property type="component" value="Chromosome"/>
</dbReference>
<name>A0ACD5HA39_9PROT</name>
<dbReference type="EMBL" id="CP127523">
    <property type="protein sequence ID" value="XRI68932.1"/>
    <property type="molecule type" value="Genomic_DNA"/>
</dbReference>
<reference evidence="1" key="1">
    <citation type="submission" date="2023-06" db="EMBL/GenBank/DDBJ databases">
        <title>Complete and circular genome of Acidithiobacillus ferrianus DSM 107098.</title>
        <authorList>
            <person name="Norris P.R."/>
            <person name="Falagan C."/>
            <person name="Moya-Beltran A."/>
            <person name="Castro M."/>
            <person name="Quatrini R."/>
            <person name="Johnson D.B."/>
        </authorList>
    </citation>
    <scope>NUCLEOTIDE SEQUENCE</scope>
    <source>
        <strain evidence="1">MG</strain>
    </source>
</reference>
<accession>A0ACD5HA39</accession>
<evidence type="ECO:0000313" key="1">
    <source>
        <dbReference type="EMBL" id="XRI68932.1"/>
    </source>
</evidence>
<protein>
    <submittedName>
        <fullName evidence="1">Uncharacterized protein</fullName>
    </submittedName>
</protein>